<name>A0ABT3HYB9_9FLAO</name>
<keyword evidence="3" id="KW-1185">Reference proteome</keyword>
<dbReference type="EMBL" id="JAPDHW010000005">
    <property type="protein sequence ID" value="MCW3168653.1"/>
    <property type="molecule type" value="Genomic_DNA"/>
</dbReference>
<dbReference type="RefSeq" id="WP_264749855.1">
    <property type="nucleotide sequence ID" value="NZ_JAPDHW010000005.1"/>
</dbReference>
<dbReference type="Proteomes" id="UP001163731">
    <property type="component" value="Unassembled WGS sequence"/>
</dbReference>
<comment type="caution">
    <text evidence="2">The sequence shown here is derived from an EMBL/GenBank/DDBJ whole genome shotgun (WGS) entry which is preliminary data.</text>
</comment>
<proteinExistence type="predicted"/>
<evidence type="ECO:0000313" key="3">
    <source>
        <dbReference type="Proteomes" id="UP001163731"/>
    </source>
</evidence>
<feature type="chain" id="PRO_5047530085" description="Ig-like domain-containing protein" evidence="1">
    <location>
        <begin position="33"/>
        <end position="975"/>
    </location>
</feature>
<feature type="signal peptide" evidence="1">
    <location>
        <begin position="1"/>
        <end position="32"/>
    </location>
</feature>
<reference evidence="2" key="1">
    <citation type="submission" date="2022-10" db="EMBL/GenBank/DDBJ databases">
        <title>Chryseobacterium babae sp. nov. isolated from the gut of the beetle Oryctes rhinoceros, and Chryseobacterium kimseyorum sp. nov., isolated from a stick insect rearing cage.</title>
        <authorList>
            <person name="Shelomi M."/>
            <person name="Han C.-J."/>
            <person name="Chen W.-M."/>
            <person name="Chen H.-K."/>
            <person name="Liaw S.-J."/>
            <person name="Muhle E."/>
            <person name="Clermont D."/>
        </authorList>
    </citation>
    <scope>NUCLEOTIDE SEQUENCE</scope>
    <source>
        <strain evidence="2">09-1422</strain>
    </source>
</reference>
<keyword evidence="1" id="KW-0732">Signal</keyword>
<evidence type="ECO:0008006" key="4">
    <source>
        <dbReference type="Google" id="ProtNLM"/>
    </source>
</evidence>
<gene>
    <name evidence="2" type="ORF">OMO38_08940</name>
</gene>
<accession>A0ABT3HYB9</accession>
<sequence>MKKYIHKPSILRRTRLWMMTFLLLVVSNLASAQALQVLNIPDGNRSNGTSGTKGYNLAGNTSGQANMISARAKLTNLANFGPSGTVNRQLVITDAYGTVGSLPNVATLNAYDIIYIGSYYRNSSSAAISPTEVTTLLNWSLQPGKVLMVQEQATFNSYNHANPISTEMGYGITSNLSYPVTSSLIADNEQNTKLFSGIFGSVTGTISQSGDAQGYFSSGCDGIPIAGNGGGFATMVLNQKYRDILVADTGYFACLLDGSTYMSSGSGISTNADKVWANLWAWAVNEVVNQVAPSAFITKAGEAYSDNLPICAGSSITVKLRNNNAAIRNWETSTNNGASWTSIASTANSITYANPVANQQFRAVVGNPGCTVSSSAVVVTVFNASAPTVTNSLANVCPATTVNLDSAHTGTKPAGTNLVWFTNNTHSGTALTAAQVANAGAGTYYAFYQSTSNTNCYSSASNAVTVTIDSCVVCNAGNSAPEFNNYVATDYYYIKNSSAYGILCGGGATADLTVLVPWPAAPSGTVLTWHTGTPATDSNKLTPAQAAALTGATRKIYAAFWDSANGCYSPTKLITVYAPICATDDDFTATPIISGVGGTLPSLFANDTFKGITLSTLPPNSVHWIGELWTHPVAQVDLVNAATYGALTISASLAPGPYEYMYSINDNSPDATPLLSKSTAYVKFKVICKAGETAPSVNSSLSNICPATTANLDSAHTGTKPAGTDLLWFTNNTHSGTALTASQVSNAGAGTYYAFYYSSVGNCYSPASNPVTVTINTCSTPTCTSSGNNFVNLNSLYTGTHPDANTVIEWWTTPTRAAGTKVTDPTHVTVSGTYYAFFYDTVNDCWNTNNSTSAVTVNILPSCACYEDPALVAGQTYPVKHGITLLGRSGKVSTGTANTESDWPMVRNSAYTALESKTKGFVITRNSSPETTIAIPVVGMMVFDTDENAGAGCMKIYTGSGTGEGWKCFTTQTCP</sequence>
<organism evidence="2 3">
    <name type="scientific">Chryseobacterium kimseyorum</name>
    <dbReference type="NCBI Taxonomy" id="2984028"/>
    <lineage>
        <taxon>Bacteria</taxon>
        <taxon>Pseudomonadati</taxon>
        <taxon>Bacteroidota</taxon>
        <taxon>Flavobacteriia</taxon>
        <taxon>Flavobacteriales</taxon>
        <taxon>Weeksellaceae</taxon>
        <taxon>Chryseobacterium group</taxon>
        <taxon>Chryseobacterium</taxon>
    </lineage>
</organism>
<evidence type="ECO:0000313" key="2">
    <source>
        <dbReference type="EMBL" id="MCW3168653.1"/>
    </source>
</evidence>
<evidence type="ECO:0000256" key="1">
    <source>
        <dbReference type="SAM" id="SignalP"/>
    </source>
</evidence>
<protein>
    <recommendedName>
        <fullName evidence="4">Ig-like domain-containing protein</fullName>
    </recommendedName>
</protein>